<organism evidence="5 6">
    <name type="scientific">Lasiosphaeria hispida</name>
    <dbReference type="NCBI Taxonomy" id="260671"/>
    <lineage>
        <taxon>Eukaryota</taxon>
        <taxon>Fungi</taxon>
        <taxon>Dikarya</taxon>
        <taxon>Ascomycota</taxon>
        <taxon>Pezizomycotina</taxon>
        <taxon>Sordariomycetes</taxon>
        <taxon>Sordariomycetidae</taxon>
        <taxon>Sordariales</taxon>
        <taxon>Lasiosphaeriaceae</taxon>
        <taxon>Lasiosphaeria</taxon>
    </lineage>
</organism>
<dbReference type="Pfam" id="PF13857">
    <property type="entry name" value="Ank_5"/>
    <property type="match status" value="1"/>
</dbReference>
<accession>A0AAJ0MIV7</accession>
<dbReference type="EMBL" id="JAUIQD010000002">
    <property type="protein sequence ID" value="KAK3360606.1"/>
    <property type="molecule type" value="Genomic_DNA"/>
</dbReference>
<dbReference type="Gene3D" id="1.25.40.20">
    <property type="entry name" value="Ankyrin repeat-containing domain"/>
    <property type="match status" value="2"/>
</dbReference>
<dbReference type="Proteomes" id="UP001275084">
    <property type="component" value="Unassembled WGS sequence"/>
</dbReference>
<dbReference type="InterPro" id="IPR002110">
    <property type="entry name" value="Ankyrin_rpt"/>
</dbReference>
<protein>
    <submittedName>
        <fullName evidence="5">Ankyrin repeat-containing domain protein</fullName>
    </submittedName>
</protein>
<dbReference type="InterPro" id="IPR036770">
    <property type="entry name" value="Ankyrin_rpt-contain_sf"/>
</dbReference>
<dbReference type="SMART" id="SM00248">
    <property type="entry name" value="ANK"/>
    <property type="match status" value="5"/>
</dbReference>
<evidence type="ECO:0000256" key="1">
    <source>
        <dbReference type="ARBA" id="ARBA00022737"/>
    </source>
</evidence>
<sequence>MWAAAAAIAESGDESGAHILGEAEIRTFLARKGPHQHASWDVDIFRNEKLSALVRDIETTGLGFVDDIYFGILPPLSAWNLLPPVHAILKRVLELGHQFEQRRGWRGAGSTYVRLLKRTALFPRDNSTDIASEATALVMEFLRVLTETAKLWEGQLFDDMEISELLMFTKWVKARAAAYNNAAIFPRLMGLYERQGRAWKCDLVRDSATYPAIKPPEFGFHALHQAACDDDIDEAEARDMSYPNPKAGLDAQDFLGLTALHYAVACGSDSAFDSLLKVRADVNAQDVRRRTPLHYAYRQDDEQVVRELLRAGADINARDTDGMTPLHDAAKHGARKVAAALTEAGADNNGGRTPLAWVLYSHGDLAREYLWDATNKKQRDKYGRTPLHLAAMSESVARDFGEMFGFLVPAIDKDVKDRGGYTPLHFAAAKGHIPAVQWLLGQGANPQAKDDEYQRTPLHLAELRLEKAQEEGKTGTDDESDERWEWEPGSEEEWVDDSSEEGEDASFYKLQLGPDAIKRLEDVIQVLMEFKEGGDEERATGGGGGC</sequence>
<dbReference type="PROSITE" id="PS50088">
    <property type="entry name" value="ANK_REPEAT"/>
    <property type="match status" value="4"/>
</dbReference>
<evidence type="ECO:0000313" key="5">
    <source>
        <dbReference type="EMBL" id="KAK3360606.1"/>
    </source>
</evidence>
<evidence type="ECO:0000256" key="4">
    <source>
        <dbReference type="SAM" id="MobiDB-lite"/>
    </source>
</evidence>
<keyword evidence="2 3" id="KW-0040">ANK repeat</keyword>
<keyword evidence="6" id="KW-1185">Reference proteome</keyword>
<dbReference type="SUPFAM" id="SSF48403">
    <property type="entry name" value="Ankyrin repeat"/>
    <property type="match status" value="1"/>
</dbReference>
<feature type="repeat" description="ANK" evidence="3">
    <location>
        <begin position="288"/>
        <end position="320"/>
    </location>
</feature>
<dbReference type="AlphaFoldDB" id="A0AAJ0MIV7"/>
<evidence type="ECO:0000256" key="2">
    <source>
        <dbReference type="ARBA" id="ARBA00023043"/>
    </source>
</evidence>
<dbReference type="PANTHER" id="PTHR24171">
    <property type="entry name" value="ANKYRIN REPEAT DOMAIN-CONTAINING PROTEIN 39-RELATED"/>
    <property type="match status" value="1"/>
</dbReference>
<proteinExistence type="predicted"/>
<dbReference type="Pfam" id="PF12796">
    <property type="entry name" value="Ank_2"/>
    <property type="match status" value="1"/>
</dbReference>
<feature type="repeat" description="ANK" evidence="3">
    <location>
        <begin position="419"/>
        <end position="451"/>
    </location>
</feature>
<comment type="caution">
    <text evidence="5">The sequence shown here is derived from an EMBL/GenBank/DDBJ whole genome shotgun (WGS) entry which is preliminary data.</text>
</comment>
<name>A0AAJ0MIV7_9PEZI</name>
<feature type="repeat" description="ANK" evidence="3">
    <location>
        <begin position="321"/>
        <end position="353"/>
    </location>
</feature>
<gene>
    <name evidence="5" type="ORF">B0T25DRAFT_515866</name>
</gene>
<feature type="compositionally biased region" description="Basic and acidic residues" evidence="4">
    <location>
        <begin position="467"/>
        <end position="476"/>
    </location>
</feature>
<reference evidence="5" key="2">
    <citation type="submission" date="2023-06" db="EMBL/GenBank/DDBJ databases">
        <authorList>
            <consortium name="Lawrence Berkeley National Laboratory"/>
            <person name="Haridas S."/>
            <person name="Hensen N."/>
            <person name="Bonometti L."/>
            <person name="Westerberg I."/>
            <person name="Brannstrom I.O."/>
            <person name="Guillou S."/>
            <person name="Cros-Aarteil S."/>
            <person name="Calhoun S."/>
            <person name="Kuo A."/>
            <person name="Mondo S."/>
            <person name="Pangilinan J."/>
            <person name="Riley R."/>
            <person name="Labutti K."/>
            <person name="Andreopoulos B."/>
            <person name="Lipzen A."/>
            <person name="Chen C."/>
            <person name="Yanf M."/>
            <person name="Daum C."/>
            <person name="Ng V."/>
            <person name="Clum A."/>
            <person name="Steindorff A."/>
            <person name="Ohm R."/>
            <person name="Martin F."/>
            <person name="Silar P."/>
            <person name="Natvig D."/>
            <person name="Lalanne C."/>
            <person name="Gautier V."/>
            <person name="Ament-Velasquez S.L."/>
            <person name="Kruys A."/>
            <person name="Hutchinson M.I."/>
            <person name="Powell A.J."/>
            <person name="Barry K."/>
            <person name="Miller A.N."/>
            <person name="Grigoriev I.V."/>
            <person name="Debuchy R."/>
            <person name="Gladieux P."/>
            <person name="Thoren M.H."/>
            <person name="Johannesson H."/>
        </authorList>
    </citation>
    <scope>NUCLEOTIDE SEQUENCE</scope>
    <source>
        <strain evidence="5">CBS 955.72</strain>
    </source>
</reference>
<reference evidence="5" key="1">
    <citation type="journal article" date="2023" name="Mol. Phylogenet. Evol.">
        <title>Genome-scale phylogeny and comparative genomics of the fungal order Sordariales.</title>
        <authorList>
            <person name="Hensen N."/>
            <person name="Bonometti L."/>
            <person name="Westerberg I."/>
            <person name="Brannstrom I.O."/>
            <person name="Guillou S."/>
            <person name="Cros-Aarteil S."/>
            <person name="Calhoun S."/>
            <person name="Haridas S."/>
            <person name="Kuo A."/>
            <person name="Mondo S."/>
            <person name="Pangilinan J."/>
            <person name="Riley R."/>
            <person name="LaButti K."/>
            <person name="Andreopoulos B."/>
            <person name="Lipzen A."/>
            <person name="Chen C."/>
            <person name="Yan M."/>
            <person name="Daum C."/>
            <person name="Ng V."/>
            <person name="Clum A."/>
            <person name="Steindorff A."/>
            <person name="Ohm R.A."/>
            <person name="Martin F."/>
            <person name="Silar P."/>
            <person name="Natvig D.O."/>
            <person name="Lalanne C."/>
            <person name="Gautier V."/>
            <person name="Ament-Velasquez S.L."/>
            <person name="Kruys A."/>
            <person name="Hutchinson M.I."/>
            <person name="Powell A.J."/>
            <person name="Barry K."/>
            <person name="Miller A.N."/>
            <person name="Grigoriev I.V."/>
            <person name="Debuchy R."/>
            <person name="Gladieux P."/>
            <person name="Hiltunen Thoren M."/>
            <person name="Johannesson H."/>
        </authorList>
    </citation>
    <scope>NUCLEOTIDE SEQUENCE</scope>
    <source>
        <strain evidence="5">CBS 955.72</strain>
    </source>
</reference>
<keyword evidence="1" id="KW-0677">Repeat</keyword>
<dbReference type="PROSITE" id="PS50297">
    <property type="entry name" value="ANK_REP_REGION"/>
    <property type="match status" value="4"/>
</dbReference>
<feature type="region of interest" description="Disordered" evidence="4">
    <location>
        <begin position="467"/>
        <end position="508"/>
    </location>
</feature>
<evidence type="ECO:0000256" key="3">
    <source>
        <dbReference type="PROSITE-ProRule" id="PRU00023"/>
    </source>
</evidence>
<dbReference type="PRINTS" id="PR01415">
    <property type="entry name" value="ANKYRIN"/>
</dbReference>
<feature type="repeat" description="ANK" evidence="3">
    <location>
        <begin position="255"/>
        <end position="287"/>
    </location>
</feature>
<feature type="compositionally biased region" description="Acidic residues" evidence="4">
    <location>
        <begin position="477"/>
        <end position="504"/>
    </location>
</feature>
<evidence type="ECO:0000313" key="6">
    <source>
        <dbReference type="Proteomes" id="UP001275084"/>
    </source>
</evidence>